<reference evidence="9" key="1">
    <citation type="submission" date="2021-10" db="EMBL/GenBank/DDBJ databases">
        <title>Tropical sea cucumber genome reveals ecological adaptation and Cuvierian tubules defense mechanism.</title>
        <authorList>
            <person name="Chen T."/>
        </authorList>
    </citation>
    <scope>NUCLEOTIDE SEQUENCE</scope>
    <source>
        <strain evidence="9">Nanhai2018</strain>
        <tissue evidence="9">Muscle</tissue>
    </source>
</reference>
<dbReference type="InterPro" id="IPR044554">
    <property type="entry name" value="ANAPC2"/>
</dbReference>
<gene>
    <name evidence="9" type="ORF">HOLleu_16890</name>
</gene>
<dbReference type="SMART" id="SM01013">
    <property type="entry name" value="APC2"/>
    <property type="match status" value="2"/>
</dbReference>
<evidence type="ECO:0000256" key="3">
    <source>
        <dbReference type="ARBA" id="ARBA00022776"/>
    </source>
</evidence>
<dbReference type="PROSITE" id="PS50069">
    <property type="entry name" value="CULLIN_2"/>
    <property type="match status" value="2"/>
</dbReference>
<dbReference type="Gene3D" id="1.20.1310.10">
    <property type="entry name" value="Cullin Repeats"/>
    <property type="match status" value="1"/>
</dbReference>
<proteinExistence type="inferred from homology"/>
<dbReference type="OrthoDB" id="5581181at2759"/>
<dbReference type="Pfam" id="PF25773">
    <property type="entry name" value="TPR_ANAPC2"/>
    <property type="match status" value="1"/>
</dbReference>
<comment type="similarity">
    <text evidence="6">Belongs to the cullin family.</text>
</comment>
<dbReference type="Pfam" id="PF08672">
    <property type="entry name" value="ANAPC2"/>
    <property type="match status" value="2"/>
</dbReference>
<dbReference type="Proteomes" id="UP001152320">
    <property type="component" value="Chromosome 7"/>
</dbReference>
<feature type="region of interest" description="Disordered" evidence="7">
    <location>
        <begin position="420"/>
        <end position="460"/>
    </location>
</feature>
<feature type="compositionally biased region" description="Acidic residues" evidence="7">
    <location>
        <begin position="556"/>
        <end position="567"/>
    </location>
</feature>
<evidence type="ECO:0000259" key="8">
    <source>
        <dbReference type="PROSITE" id="PS50069"/>
    </source>
</evidence>
<dbReference type="GO" id="GO:0051301">
    <property type="term" value="P:cell division"/>
    <property type="evidence" value="ECO:0007669"/>
    <property type="project" value="UniProtKB-KW"/>
</dbReference>
<keyword evidence="4" id="KW-0833">Ubl conjugation pathway</keyword>
<dbReference type="AlphaFoldDB" id="A0A9Q1HBC6"/>
<dbReference type="SUPFAM" id="SSF46785">
    <property type="entry name" value="Winged helix' DNA-binding domain"/>
    <property type="match status" value="2"/>
</dbReference>
<comment type="caution">
    <text evidence="9">The sequence shown here is derived from an EMBL/GenBank/DDBJ whole genome shotgun (WGS) entry which is preliminary data.</text>
</comment>
<sequence>MEELSELEVLLDQSVEDEYLPDIKDWFLSILRREIQEKIGPSFWEMIPLTSEKDKSEEDLLAFISATDKLFESLQPYMNISKKICERTDPLEEIRPSEDPDSFQVKVQTIIRALLLYQMPVSFQKCVRQFYLRAFWAFHGNKVPSDGGSFLDNSTGDSSDMNMDESLDEEEETVLSPKKDANISGHVIKSDQFSNQDIMRHFHRINKQLFASGLLERVCGEAVTSIINDRIEQFVEERCKGEFEQSFIADLEQWLSNQVMGWLRTIFSGDQTQLSLGESPSKTLSKWKERLTYFLYQTYAKLRIRELFNIIVEYPDSQPALQDLKECLGKTDLRSHLIQSLRVAMETRLLHPGVNTADILTQYVSSIRALQVLDSAGVVLERVCEPVRSYLRTRDDTVRCIVSSLTEEGNSDLAEELAKSNPLNIQEGQGSDDCEEEGDPFKWEPDPVDADPSQKPSSKRSADILSMLVNIYGSRELFVNEYRSLLADRILTHFNFDTDREVRNLELLKLRFGETQLHHCEVMLKDVADSRRCNMNIKSSKGVKKDSEDKENKEEKEEEAEKDEEEVTGGGTDETDGEKKENLDFKAMILSAQFWPNLKEEKLVLHSKVESQLEKYTKSYEALKATRTLIWKPHLGQVALDLELKDRTLSLSVSPLHATIIMHFEEKDRWTIQELSSVMQVPSTTLRRKIAFWQSQGVLKEDPPDCFILVEEDSGRASKETDDVLIDSDDDVESATTSTQSQTLQVFWSYIEGMLTNLNSLPIERIHAMLKMFAMPGPTTSEISEHELKLFLDKKVREQELVFSGVPSIPYAFGVIIPFSDKTSNIAKNLDFKAMILSAQFWPNLKEEKLVLHSKVESQLEKYTKSYEALKATRTLIWKPHLGQVALDLELKDRTLSLSVSPLHATIIMHFEEKDRWTIQELSSVMQVPSTTLRRKIAFWQSQGVLKEDPPDCFILVEEDSGRASKETDDVLIDSDDDVESATTSTQSQTLQVFWSYIEGMLTNLNSLPIERIHAMLKMFAMPGPTTSEISEHELKLFLDKKVREQELVFSGGVYKLPKSDSSI</sequence>
<dbReference type="GO" id="GO:0031625">
    <property type="term" value="F:ubiquitin protein ligase binding"/>
    <property type="evidence" value="ECO:0007669"/>
    <property type="project" value="InterPro"/>
</dbReference>
<dbReference type="InterPro" id="IPR016158">
    <property type="entry name" value="Cullin_homology"/>
</dbReference>
<feature type="domain" description="Cullin family profile" evidence="8">
    <location>
        <begin position="813"/>
        <end position="941"/>
    </location>
</feature>
<name>A0A9Q1HBC6_HOLLE</name>
<keyword evidence="2" id="KW-0132">Cell division</keyword>
<dbReference type="InterPro" id="IPR014786">
    <property type="entry name" value="ANAPC2_C"/>
</dbReference>
<dbReference type="GO" id="GO:0070979">
    <property type="term" value="P:protein K11-linked ubiquitination"/>
    <property type="evidence" value="ECO:0007669"/>
    <property type="project" value="TreeGrafter"/>
</dbReference>
<accession>A0A9Q1HBC6</accession>
<dbReference type="Gene3D" id="3.30.230.130">
    <property type="entry name" value="Cullin, Chain C, Domain 2"/>
    <property type="match status" value="2"/>
</dbReference>
<dbReference type="PANTHER" id="PTHR45957:SF1">
    <property type="entry name" value="ANAPHASE-PROMOTING COMPLEX SUBUNIT 2"/>
    <property type="match status" value="1"/>
</dbReference>
<keyword evidence="5" id="KW-0131">Cell cycle</keyword>
<dbReference type="GO" id="GO:0007091">
    <property type="term" value="P:metaphase/anaphase transition of mitotic cell cycle"/>
    <property type="evidence" value="ECO:0007669"/>
    <property type="project" value="TreeGrafter"/>
</dbReference>
<evidence type="ECO:0000313" key="10">
    <source>
        <dbReference type="Proteomes" id="UP001152320"/>
    </source>
</evidence>
<dbReference type="SUPFAM" id="SSF75632">
    <property type="entry name" value="Cullin homology domain"/>
    <property type="match status" value="2"/>
</dbReference>
<dbReference type="EMBL" id="JAIZAY010000007">
    <property type="protein sequence ID" value="KAJ8039238.1"/>
    <property type="molecule type" value="Genomic_DNA"/>
</dbReference>
<dbReference type="PANTHER" id="PTHR45957">
    <property type="entry name" value="ANAPHASE-PROMOTING COMPLEX SUBUNIT 2"/>
    <property type="match status" value="1"/>
</dbReference>
<feature type="domain" description="Cullin family profile" evidence="8">
    <location>
        <begin position="467"/>
        <end position="694"/>
    </location>
</feature>
<evidence type="ECO:0000256" key="6">
    <source>
        <dbReference type="PROSITE-ProRule" id="PRU00330"/>
    </source>
</evidence>
<dbReference type="FunFam" id="3.30.230.130:FF:000008">
    <property type="entry name" value="anaphase-promoting complex subunit 2"/>
    <property type="match status" value="2"/>
</dbReference>
<feature type="region of interest" description="Disordered" evidence="7">
    <location>
        <begin position="538"/>
        <end position="579"/>
    </location>
</feature>
<evidence type="ECO:0000256" key="7">
    <source>
        <dbReference type="SAM" id="MobiDB-lite"/>
    </source>
</evidence>
<evidence type="ECO:0000256" key="1">
    <source>
        <dbReference type="ARBA" id="ARBA00016068"/>
    </source>
</evidence>
<evidence type="ECO:0000256" key="5">
    <source>
        <dbReference type="ARBA" id="ARBA00023306"/>
    </source>
</evidence>
<protein>
    <recommendedName>
        <fullName evidence="1">Anaphase-promoting complex subunit 2</fullName>
    </recommendedName>
</protein>
<dbReference type="SMART" id="SM00182">
    <property type="entry name" value="CULLIN"/>
    <property type="match status" value="1"/>
</dbReference>
<keyword evidence="10" id="KW-1185">Reference proteome</keyword>
<dbReference type="GO" id="GO:0006511">
    <property type="term" value="P:ubiquitin-dependent protein catabolic process"/>
    <property type="evidence" value="ECO:0007669"/>
    <property type="project" value="InterPro"/>
</dbReference>
<dbReference type="InterPro" id="IPR036317">
    <property type="entry name" value="Cullin_homology_sf"/>
</dbReference>
<evidence type="ECO:0000313" key="9">
    <source>
        <dbReference type="EMBL" id="KAJ8039238.1"/>
    </source>
</evidence>
<dbReference type="Gene3D" id="1.10.10.10">
    <property type="entry name" value="Winged helix-like DNA-binding domain superfamily/Winged helix DNA-binding domain"/>
    <property type="match status" value="2"/>
</dbReference>
<dbReference type="InterPro" id="IPR036390">
    <property type="entry name" value="WH_DNA-bd_sf"/>
</dbReference>
<feature type="compositionally biased region" description="Basic and acidic residues" evidence="7">
    <location>
        <begin position="543"/>
        <end position="555"/>
    </location>
</feature>
<dbReference type="InterPro" id="IPR057975">
    <property type="entry name" value="TPR_ANAPC2"/>
</dbReference>
<dbReference type="GO" id="GO:0005680">
    <property type="term" value="C:anaphase-promoting complex"/>
    <property type="evidence" value="ECO:0007669"/>
    <property type="project" value="TreeGrafter"/>
</dbReference>
<evidence type="ECO:0000256" key="4">
    <source>
        <dbReference type="ARBA" id="ARBA00022786"/>
    </source>
</evidence>
<dbReference type="Pfam" id="PF26557">
    <property type="entry name" value="Cullin_AB"/>
    <property type="match status" value="2"/>
</dbReference>
<dbReference type="InterPro" id="IPR059120">
    <property type="entry name" value="Cullin-like_AB"/>
</dbReference>
<evidence type="ECO:0000256" key="2">
    <source>
        <dbReference type="ARBA" id="ARBA00022618"/>
    </source>
</evidence>
<dbReference type="InterPro" id="IPR036388">
    <property type="entry name" value="WH-like_DNA-bd_sf"/>
</dbReference>
<organism evidence="9 10">
    <name type="scientific">Holothuria leucospilota</name>
    <name type="common">Black long sea cucumber</name>
    <name type="synonym">Mertensiothuria leucospilota</name>
    <dbReference type="NCBI Taxonomy" id="206669"/>
    <lineage>
        <taxon>Eukaryota</taxon>
        <taxon>Metazoa</taxon>
        <taxon>Echinodermata</taxon>
        <taxon>Eleutherozoa</taxon>
        <taxon>Echinozoa</taxon>
        <taxon>Holothuroidea</taxon>
        <taxon>Aspidochirotacea</taxon>
        <taxon>Aspidochirotida</taxon>
        <taxon>Holothuriidae</taxon>
        <taxon>Holothuria</taxon>
    </lineage>
</organism>
<keyword evidence="3" id="KW-0498">Mitosis</keyword>